<gene>
    <name evidence="2" type="ORF">H1B29_06765</name>
</gene>
<evidence type="ECO:0000313" key="3">
    <source>
        <dbReference type="Proteomes" id="UP000524462"/>
    </source>
</evidence>
<reference evidence="2 3" key="1">
    <citation type="submission" date="2020-07" db="EMBL/GenBank/DDBJ databases">
        <title>Molecular and genomic characterization of Streptococcus porcinus isolated from diseased swine in Brazil.</title>
        <authorList>
            <person name="Moreno L.Z."/>
            <person name="Matajira C.E.C."/>
            <person name="Poor A.P."/>
            <person name="Dutra M.C."/>
            <person name="Moreno A.M."/>
        </authorList>
    </citation>
    <scope>NUCLEOTIDE SEQUENCE [LARGE SCALE GENOMIC DNA]</scope>
    <source>
        <strain evidence="2 3">SP0816-2</strain>
    </source>
</reference>
<dbReference type="RefSeq" id="WP_039984764.1">
    <property type="nucleotide sequence ID" value="NZ_JACEGE010000020.1"/>
</dbReference>
<protein>
    <recommendedName>
        <fullName evidence="4">DNA repair ATPase</fullName>
    </recommendedName>
</protein>
<feature type="coiled-coil region" evidence="1">
    <location>
        <begin position="9"/>
        <end position="43"/>
    </location>
</feature>
<evidence type="ECO:0000256" key="1">
    <source>
        <dbReference type="SAM" id="Coils"/>
    </source>
</evidence>
<dbReference type="Proteomes" id="UP000524462">
    <property type="component" value="Unassembled WGS sequence"/>
</dbReference>
<accession>A0A7V9WSC1</accession>
<keyword evidence="1" id="KW-0175">Coiled coil</keyword>
<name>A0A7V9WSC1_STRPO</name>
<proteinExistence type="predicted"/>
<comment type="caution">
    <text evidence="2">The sequence shown here is derived from an EMBL/GenBank/DDBJ whole genome shotgun (WGS) entry which is preliminary data.</text>
</comment>
<organism evidence="2 3">
    <name type="scientific">Streptococcus porcinus</name>
    <dbReference type="NCBI Taxonomy" id="1340"/>
    <lineage>
        <taxon>Bacteria</taxon>
        <taxon>Bacillati</taxon>
        <taxon>Bacillota</taxon>
        <taxon>Bacilli</taxon>
        <taxon>Lactobacillales</taxon>
        <taxon>Streptococcaceae</taxon>
        <taxon>Streptococcus</taxon>
    </lineage>
</organism>
<evidence type="ECO:0008006" key="4">
    <source>
        <dbReference type="Google" id="ProtNLM"/>
    </source>
</evidence>
<dbReference type="AlphaFoldDB" id="A0A7V9WSC1"/>
<evidence type="ECO:0000313" key="2">
    <source>
        <dbReference type="EMBL" id="MBA2796181.1"/>
    </source>
</evidence>
<dbReference type="EMBL" id="JACEGE010000020">
    <property type="protein sequence ID" value="MBA2796181.1"/>
    <property type="molecule type" value="Genomic_DNA"/>
</dbReference>
<sequence>MKELKKLSRKELLELLLEQQLLIEKQEKELKEIKDKLNNQKIKIETSGTLAEASLRLSGIFEAAQEAADIYLENIKRQSDAMRTDDEKRI</sequence>